<dbReference type="SUPFAM" id="SSF50978">
    <property type="entry name" value="WD40 repeat-like"/>
    <property type="match status" value="1"/>
</dbReference>
<feature type="region of interest" description="Disordered" evidence="16">
    <location>
        <begin position="116"/>
        <end position="139"/>
    </location>
</feature>
<dbReference type="Pfam" id="PF08232">
    <property type="entry name" value="Striatin"/>
    <property type="match status" value="1"/>
</dbReference>
<dbReference type="InterPro" id="IPR036322">
    <property type="entry name" value="WD40_repeat_dom_sf"/>
</dbReference>
<feature type="repeat" description="WD" evidence="14">
    <location>
        <begin position="414"/>
        <end position="446"/>
    </location>
</feature>
<organism evidence="18 19">
    <name type="scientific">Myripristis murdjan</name>
    <name type="common">pinecone soldierfish</name>
    <dbReference type="NCBI Taxonomy" id="586833"/>
    <lineage>
        <taxon>Eukaryota</taxon>
        <taxon>Metazoa</taxon>
        <taxon>Chordata</taxon>
        <taxon>Craniata</taxon>
        <taxon>Vertebrata</taxon>
        <taxon>Euteleostomi</taxon>
        <taxon>Actinopterygii</taxon>
        <taxon>Neopterygii</taxon>
        <taxon>Teleostei</taxon>
        <taxon>Neoteleostei</taxon>
        <taxon>Acanthomorphata</taxon>
        <taxon>Holocentriformes</taxon>
        <taxon>Holocentridae</taxon>
        <taxon>Myripristis</taxon>
    </lineage>
</organism>
<evidence type="ECO:0000256" key="7">
    <source>
        <dbReference type="ARBA" id="ARBA00022737"/>
    </source>
</evidence>
<accession>A0A667ZVK3</accession>
<name>A0A667ZVK3_9TELE</name>
<dbReference type="FunFam" id="2.130.10.10:FF:000079">
    <property type="entry name" value="striatin isoform X1"/>
    <property type="match status" value="1"/>
</dbReference>
<dbReference type="PRINTS" id="PR00320">
    <property type="entry name" value="GPROTEINBRPT"/>
</dbReference>
<evidence type="ECO:0000313" key="19">
    <source>
        <dbReference type="Proteomes" id="UP000472263"/>
    </source>
</evidence>
<evidence type="ECO:0000256" key="9">
    <source>
        <dbReference type="ARBA" id="ARBA00023018"/>
    </source>
</evidence>
<dbReference type="FunFam" id="2.130.10.10:FF:000211">
    <property type="entry name" value="striatin isoform X1"/>
    <property type="match status" value="1"/>
</dbReference>
<dbReference type="Pfam" id="PF00400">
    <property type="entry name" value="WD40"/>
    <property type="match status" value="5"/>
</dbReference>
<dbReference type="FunFam" id="1.20.5.300:FF:000001">
    <property type="entry name" value="striatin isoform X1"/>
    <property type="match status" value="1"/>
</dbReference>
<dbReference type="GO" id="GO:0043197">
    <property type="term" value="C:dendritic spine"/>
    <property type="evidence" value="ECO:0007669"/>
    <property type="project" value="UniProtKB-SubCell"/>
</dbReference>
<feature type="region of interest" description="Disordered" evidence="16">
    <location>
        <begin position="222"/>
        <end position="299"/>
    </location>
</feature>
<dbReference type="PROSITE" id="PS00678">
    <property type="entry name" value="WD_REPEATS_1"/>
    <property type="match status" value="3"/>
</dbReference>
<keyword evidence="19" id="KW-1185">Reference proteome</keyword>
<dbReference type="GO" id="GO:0070016">
    <property type="term" value="F:armadillo repeat domain binding"/>
    <property type="evidence" value="ECO:0007669"/>
    <property type="project" value="TreeGrafter"/>
</dbReference>
<keyword evidence="6 14" id="KW-0853">WD repeat</keyword>
<evidence type="ECO:0000256" key="16">
    <source>
        <dbReference type="SAM" id="MobiDB-lite"/>
    </source>
</evidence>
<reference evidence="18" key="3">
    <citation type="submission" date="2025-09" db="UniProtKB">
        <authorList>
            <consortium name="Ensembl"/>
        </authorList>
    </citation>
    <scope>IDENTIFICATION</scope>
</reference>
<keyword evidence="8" id="KW-0112">Calmodulin-binding</keyword>
<dbReference type="InterPro" id="IPR013258">
    <property type="entry name" value="Striatin_N"/>
</dbReference>
<evidence type="ECO:0000256" key="10">
    <source>
        <dbReference type="ARBA" id="ARBA00023054"/>
    </source>
</evidence>
<dbReference type="PROSITE" id="PS50294">
    <property type="entry name" value="WD_REPEATS_REGION"/>
    <property type="match status" value="4"/>
</dbReference>
<sequence length="680" mass="74439">MDEQAGPGVFFNNNNSILPGGGKGPLADGDAGEAARAQYSIPGILHFLQHEWARFEVERAQWEVERAELQAQIAFLQGERKGQENLKKDLVRRIKMLEYALKQERAKYHKLKYGTELNQGDMKPPSYDSGKSREPQRTLSWKQGRQLLRQYLQEVGYTDTILDVKSQRVRALLGLAGDGGGGRTGERTGTEPLVNGTDTSTKGMGTRGAVLEAFKFIESAAAEFSDEDEDEDSEGKDRTIMESRTIMRKKPSSSSSSPANMDTSEDPDAEEALKGFDFLSSPDDMDTSPESRGPGDGTDWVEALTFPPTSGKSFIMVADEALESELGLGELAGLTVANEADSLIGNNKDALRKTWNPKFTLRSHFDGIRGLAFHPVEPVLVTASEDHTLKMWNLQKTAPVKKSASLDVEPIYTFRAHRGAVLSVVMSSTGEQCFSGGVDGTIQSWNTPNPNIDPYDSYEPSVLRGALCGHTDSVWGLVYSSAHQRLLSCSADGTVRLWDANTISPALAVFNENKELGVPSSVDLVCSEPAHMVTSFTSGQIGLFNMETRQLVLNLESALEPGTSCQINKVLSHPTLPITITAQEDRHIKFFDNNTGKLIHSMVAHLDAVTSLAVDPNGLYLMSGSHDCSIRLWNLESKTCIQEFTAHRKKFEESIHDVAFHPSKCYIASAGADALAKVFV</sequence>
<evidence type="ECO:0000256" key="1">
    <source>
        <dbReference type="ARBA" id="ARBA00004496"/>
    </source>
</evidence>
<feature type="compositionally biased region" description="Acidic residues" evidence="16">
    <location>
        <begin position="224"/>
        <end position="234"/>
    </location>
</feature>
<dbReference type="AlphaFoldDB" id="A0A667ZVK3"/>
<dbReference type="GO" id="GO:0044877">
    <property type="term" value="F:protein-containing complex binding"/>
    <property type="evidence" value="ECO:0007669"/>
    <property type="project" value="TreeGrafter"/>
</dbReference>
<evidence type="ECO:0000256" key="14">
    <source>
        <dbReference type="PROSITE-ProRule" id="PRU00221"/>
    </source>
</evidence>
<gene>
    <name evidence="18" type="primary">STRN</name>
</gene>
<evidence type="ECO:0000259" key="17">
    <source>
        <dbReference type="Pfam" id="PF08232"/>
    </source>
</evidence>
<reference evidence="18" key="1">
    <citation type="submission" date="2019-06" db="EMBL/GenBank/DDBJ databases">
        <authorList>
            <consortium name="Wellcome Sanger Institute Data Sharing"/>
        </authorList>
    </citation>
    <scope>NUCLEOTIDE SEQUENCE [LARGE SCALE GENOMIC DNA]</scope>
</reference>
<evidence type="ECO:0000256" key="15">
    <source>
        <dbReference type="SAM" id="Coils"/>
    </source>
</evidence>
<evidence type="ECO:0000256" key="6">
    <source>
        <dbReference type="ARBA" id="ARBA00022574"/>
    </source>
</evidence>
<dbReference type="CDD" id="cd00200">
    <property type="entry name" value="WD40"/>
    <property type="match status" value="1"/>
</dbReference>
<keyword evidence="10 15" id="KW-0175">Coiled coil</keyword>
<dbReference type="Gene3D" id="1.20.5.300">
    <property type="match status" value="1"/>
</dbReference>
<feature type="region of interest" description="Disordered" evidence="16">
    <location>
        <begin position="176"/>
        <end position="204"/>
    </location>
</feature>
<dbReference type="GO" id="GO:0005737">
    <property type="term" value="C:cytoplasm"/>
    <property type="evidence" value="ECO:0007669"/>
    <property type="project" value="UniProtKB-SubCell"/>
</dbReference>
<comment type="similarity">
    <text evidence="3">Belongs to the WD repeat striatin family.</text>
</comment>
<dbReference type="Ensembl" id="ENSMMDT00005040424.1">
    <property type="protein sequence ID" value="ENSMMDP00005039609.1"/>
    <property type="gene ID" value="ENSMMDG00005017892.1"/>
</dbReference>
<dbReference type="FunFam" id="2.130.10.10:FF:000058">
    <property type="entry name" value="striatin isoform X1"/>
    <property type="match status" value="1"/>
</dbReference>
<keyword evidence="4" id="KW-0963">Cytoplasm</keyword>
<dbReference type="Proteomes" id="UP000472263">
    <property type="component" value="Chromosome 15"/>
</dbReference>
<evidence type="ECO:0000256" key="3">
    <source>
        <dbReference type="ARBA" id="ARBA00009616"/>
    </source>
</evidence>
<feature type="coiled-coil region" evidence="15">
    <location>
        <begin position="59"/>
        <end position="107"/>
    </location>
</feature>
<evidence type="ECO:0000256" key="4">
    <source>
        <dbReference type="ARBA" id="ARBA00022490"/>
    </source>
</evidence>
<evidence type="ECO:0000256" key="11">
    <source>
        <dbReference type="ARBA" id="ARBA00023273"/>
    </source>
</evidence>
<dbReference type="PROSITE" id="PS50082">
    <property type="entry name" value="WD_REPEATS_2"/>
    <property type="match status" value="4"/>
</dbReference>
<dbReference type="InterPro" id="IPR001680">
    <property type="entry name" value="WD40_rpt"/>
</dbReference>
<dbReference type="GeneTree" id="ENSGT00950000183095"/>
<protein>
    <recommendedName>
        <fullName evidence="13">Striatin</fullName>
    </recommendedName>
</protein>
<evidence type="ECO:0000256" key="2">
    <source>
        <dbReference type="ARBA" id="ARBA00004552"/>
    </source>
</evidence>
<dbReference type="Gene3D" id="2.130.10.10">
    <property type="entry name" value="YVTN repeat-like/Quinoprotein amine dehydrogenase"/>
    <property type="match status" value="3"/>
</dbReference>
<dbReference type="GO" id="GO:0032991">
    <property type="term" value="C:protein-containing complex"/>
    <property type="evidence" value="ECO:0007669"/>
    <property type="project" value="UniProtKB-ARBA"/>
</dbReference>
<dbReference type="SMART" id="SM00320">
    <property type="entry name" value="WD40"/>
    <property type="match status" value="6"/>
</dbReference>
<feature type="repeat" description="WD" evidence="14">
    <location>
        <begin position="361"/>
        <end position="402"/>
    </location>
</feature>
<evidence type="ECO:0000256" key="13">
    <source>
        <dbReference type="ARBA" id="ARBA00073140"/>
    </source>
</evidence>
<feature type="repeat" description="WD" evidence="14">
    <location>
        <begin position="467"/>
        <end position="508"/>
    </location>
</feature>
<keyword evidence="5" id="KW-0597">Phosphoprotein</keyword>
<dbReference type="InterPro" id="IPR015943">
    <property type="entry name" value="WD40/YVTN_repeat-like_dom_sf"/>
</dbReference>
<evidence type="ECO:0000256" key="5">
    <source>
        <dbReference type="ARBA" id="ARBA00022553"/>
    </source>
</evidence>
<dbReference type="GO" id="GO:0051721">
    <property type="term" value="F:protein phosphatase 2A binding"/>
    <property type="evidence" value="ECO:0007669"/>
    <property type="project" value="TreeGrafter"/>
</dbReference>
<proteinExistence type="inferred from homology"/>
<dbReference type="InterPro" id="IPR051488">
    <property type="entry name" value="WD_repeat_striatin"/>
</dbReference>
<comment type="subcellular location">
    <subcellularLocation>
        <location evidence="2">Cell projection</location>
        <location evidence="2">Dendritic spine</location>
    </subcellularLocation>
    <subcellularLocation>
        <location evidence="1">Cytoplasm</location>
    </subcellularLocation>
</comment>
<evidence type="ECO:0000256" key="12">
    <source>
        <dbReference type="ARBA" id="ARBA00063979"/>
    </source>
</evidence>
<comment type="subunit">
    <text evidence="12">Part of the core of STRIPAK complexes composed of PP2A catalytic and scaffolding subunits, the striatins (PP2A regulatory subunits), the striatin-associated proteins MOB4, STRIP1 and STRIP2, PDCD10 and members of the STE20 kinases, such as STK24 and STK26. Interacts with CTTNBP2; this interaction may regulate dendritic spine distribution of STRN. Activation of glutamate receptors weakens the interaction with CTTNBP2.</text>
</comment>
<dbReference type="GO" id="GO:0005516">
    <property type="term" value="F:calmodulin binding"/>
    <property type="evidence" value="ECO:0007669"/>
    <property type="project" value="UniProtKB-KW"/>
</dbReference>
<evidence type="ECO:0000256" key="8">
    <source>
        <dbReference type="ARBA" id="ARBA00022860"/>
    </source>
</evidence>
<keyword evidence="9" id="KW-0770">Synapse</keyword>
<dbReference type="InterPro" id="IPR019775">
    <property type="entry name" value="WD40_repeat_CS"/>
</dbReference>
<dbReference type="InterPro" id="IPR020472">
    <property type="entry name" value="WD40_PAC1"/>
</dbReference>
<keyword evidence="11" id="KW-0966">Cell projection</keyword>
<evidence type="ECO:0000313" key="18">
    <source>
        <dbReference type="Ensembl" id="ENSMMDP00005039609.1"/>
    </source>
</evidence>
<dbReference type="PANTHER" id="PTHR15653">
    <property type="entry name" value="STRIATIN"/>
    <property type="match status" value="1"/>
</dbReference>
<reference evidence="18" key="2">
    <citation type="submission" date="2025-08" db="UniProtKB">
        <authorList>
            <consortium name="Ensembl"/>
        </authorList>
    </citation>
    <scope>IDENTIFICATION</scope>
</reference>
<dbReference type="PANTHER" id="PTHR15653:SF2">
    <property type="entry name" value="STRIATIN"/>
    <property type="match status" value="1"/>
</dbReference>
<keyword evidence="7" id="KW-0677">Repeat</keyword>
<feature type="domain" description="Striatin N-terminal" evidence="17">
    <location>
        <begin position="41"/>
        <end position="162"/>
    </location>
</feature>
<feature type="repeat" description="WD" evidence="14">
    <location>
        <begin position="602"/>
        <end position="643"/>
    </location>
</feature>